<feature type="transmembrane region" description="Helical" evidence="7">
    <location>
        <begin position="286"/>
        <end position="310"/>
    </location>
</feature>
<dbReference type="PANTHER" id="PTHR11328">
    <property type="entry name" value="MAJOR FACILITATOR SUPERFAMILY DOMAIN-CONTAINING PROTEIN"/>
    <property type="match status" value="1"/>
</dbReference>
<feature type="transmembrane region" description="Helical" evidence="7">
    <location>
        <begin position="357"/>
        <end position="374"/>
    </location>
</feature>
<dbReference type="InterPro" id="IPR036259">
    <property type="entry name" value="MFS_trans_sf"/>
</dbReference>
<proteinExistence type="inferred from homology"/>
<gene>
    <name evidence="8" type="ORF">LNTAR_18003</name>
</gene>
<feature type="transmembrane region" description="Helical" evidence="7">
    <location>
        <begin position="49"/>
        <end position="70"/>
    </location>
</feature>
<feature type="transmembrane region" description="Helical" evidence="7">
    <location>
        <begin position="233"/>
        <end position="253"/>
    </location>
</feature>
<dbReference type="GO" id="GO:0005886">
    <property type="term" value="C:plasma membrane"/>
    <property type="evidence" value="ECO:0007669"/>
    <property type="project" value="UniProtKB-SubCell"/>
</dbReference>
<feature type="transmembrane region" description="Helical" evidence="7">
    <location>
        <begin position="553"/>
        <end position="573"/>
    </location>
</feature>
<feature type="transmembrane region" description="Helical" evidence="7">
    <location>
        <begin position="76"/>
        <end position="95"/>
    </location>
</feature>
<evidence type="ECO:0000256" key="2">
    <source>
        <dbReference type="ARBA" id="ARBA00009617"/>
    </source>
</evidence>
<evidence type="ECO:0000256" key="5">
    <source>
        <dbReference type="ARBA" id="ARBA00022989"/>
    </source>
</evidence>
<keyword evidence="5 7" id="KW-1133">Transmembrane helix</keyword>
<name>A6DFT9_9BACT</name>
<dbReference type="Proteomes" id="UP000004947">
    <property type="component" value="Unassembled WGS sequence"/>
</dbReference>
<comment type="similarity">
    <text evidence="2">Belongs to the sodium:galactoside symporter (TC 2.A.2) family.</text>
</comment>
<feature type="transmembrane region" description="Helical" evidence="7">
    <location>
        <begin position="380"/>
        <end position="407"/>
    </location>
</feature>
<accession>A6DFT9</accession>
<dbReference type="PROSITE" id="PS00872">
    <property type="entry name" value="NA_GALACTOSIDE_SYMP"/>
    <property type="match status" value="1"/>
</dbReference>
<dbReference type="EMBL" id="ABCK01000001">
    <property type="protein sequence ID" value="EDM29669.1"/>
    <property type="molecule type" value="Genomic_DNA"/>
</dbReference>
<dbReference type="Pfam" id="PF13347">
    <property type="entry name" value="MFS_2"/>
    <property type="match status" value="1"/>
</dbReference>
<dbReference type="InterPro" id="IPR039672">
    <property type="entry name" value="MFS_2"/>
</dbReference>
<keyword evidence="6 7" id="KW-0472">Membrane</keyword>
<evidence type="ECO:0000313" key="9">
    <source>
        <dbReference type="Proteomes" id="UP000004947"/>
    </source>
</evidence>
<dbReference type="eggNOG" id="COG2211">
    <property type="taxonomic scope" value="Bacteria"/>
</dbReference>
<organism evidence="8 9">
    <name type="scientific">Lentisphaera araneosa HTCC2155</name>
    <dbReference type="NCBI Taxonomy" id="313628"/>
    <lineage>
        <taxon>Bacteria</taxon>
        <taxon>Pseudomonadati</taxon>
        <taxon>Lentisphaerota</taxon>
        <taxon>Lentisphaeria</taxon>
        <taxon>Lentisphaerales</taxon>
        <taxon>Lentisphaeraceae</taxon>
        <taxon>Lentisphaera</taxon>
    </lineage>
</organism>
<feature type="transmembrane region" description="Helical" evidence="7">
    <location>
        <begin position="322"/>
        <end position="345"/>
    </location>
</feature>
<keyword evidence="3" id="KW-1003">Cell membrane</keyword>
<dbReference type="SUPFAM" id="SSF103473">
    <property type="entry name" value="MFS general substrate transporter"/>
    <property type="match status" value="1"/>
</dbReference>
<sequence length="591" mass="66936">MVTEATSNFLPSSFIYNLLKACQKKSKPVVVKEKHTGPRLSKHVKFDQLLAYGAGGIVPIALFNITGQLMGLMGNISLGLSAILMGFIMLIPRLWDAFSDPIMGYISDNHKSKNGRRRPFILYGGVAVSISFVLMWWVPRSQEFQALFPSEGAYQWFQLAYILVFLLIFYTSCTVFEIPHGALGMELSHDPDDRTKLFSAKSFMGNLFAMGTPWLFFLANLEFFKGTGNEIDGMRYVSLLVALIVIPLSFWSYKTLREPKQVIEPKKELKISFIQEFKNTWQNKTFIKLIFIVFSLAMGFNFVGLLGYYIPIYYIFSADKEAAGALLGFNGMLWGFTGLLAVFPLNMIAHKLGKKSTLFIAIMIMILAQLTKIVCYNPDYPYLIVIPTIILSIGMSFFFTLGAAMVGDVCDENTVKTGKTKQGSYYSIYWWFIKLGTAFASIITGFLISSVNFDETQVQKAEAITQNIREIQKFDFPSEEQLKELQSSIDKFKTHMLESEHKDKEMILSKLSSIETGITHKYSTDLYDELEITSKKLASQSTHTLLWMRVVEIVLPILLCLISAIICFIYPLGKKEVLAIKEQFDAKEENT</sequence>
<evidence type="ECO:0000313" key="8">
    <source>
        <dbReference type="EMBL" id="EDM29669.1"/>
    </source>
</evidence>
<keyword evidence="9" id="KW-1185">Reference proteome</keyword>
<feature type="transmembrane region" description="Helical" evidence="7">
    <location>
        <begin position="203"/>
        <end position="221"/>
    </location>
</feature>
<evidence type="ECO:0000256" key="6">
    <source>
        <dbReference type="ARBA" id="ARBA00023136"/>
    </source>
</evidence>
<dbReference type="GO" id="GO:0008643">
    <property type="term" value="P:carbohydrate transport"/>
    <property type="evidence" value="ECO:0007669"/>
    <property type="project" value="InterPro"/>
</dbReference>
<comment type="subcellular location">
    <subcellularLocation>
        <location evidence="1">Cell membrane</location>
        <topology evidence="1">Multi-pass membrane protein</topology>
    </subcellularLocation>
</comment>
<feature type="transmembrane region" description="Helical" evidence="7">
    <location>
        <begin position="120"/>
        <end position="139"/>
    </location>
</feature>
<keyword evidence="4 7" id="KW-0812">Transmembrane</keyword>
<evidence type="ECO:0000256" key="7">
    <source>
        <dbReference type="SAM" id="Phobius"/>
    </source>
</evidence>
<comment type="caution">
    <text evidence="8">The sequence shown here is derived from an EMBL/GenBank/DDBJ whole genome shotgun (WGS) entry which is preliminary data.</text>
</comment>
<evidence type="ECO:0000256" key="3">
    <source>
        <dbReference type="ARBA" id="ARBA00022475"/>
    </source>
</evidence>
<reference evidence="8 9" key="1">
    <citation type="journal article" date="2010" name="J. Bacteriol.">
        <title>Genome sequence of Lentisphaera araneosa HTCC2155T, the type species of the order Lentisphaerales in the phylum Lentisphaerae.</title>
        <authorList>
            <person name="Thrash J.C."/>
            <person name="Cho J.C."/>
            <person name="Vergin K.L."/>
            <person name="Morris R.M."/>
            <person name="Giovannoni S.J."/>
        </authorList>
    </citation>
    <scope>NUCLEOTIDE SEQUENCE [LARGE SCALE GENOMIC DNA]</scope>
    <source>
        <strain evidence="8 9">HTCC2155</strain>
    </source>
</reference>
<dbReference type="GO" id="GO:0006814">
    <property type="term" value="P:sodium ion transport"/>
    <property type="evidence" value="ECO:0007669"/>
    <property type="project" value="InterPro"/>
</dbReference>
<dbReference type="STRING" id="313628.LNTAR_18003"/>
<dbReference type="GO" id="GO:0015293">
    <property type="term" value="F:symporter activity"/>
    <property type="evidence" value="ECO:0007669"/>
    <property type="project" value="InterPro"/>
</dbReference>
<dbReference type="PANTHER" id="PTHR11328:SF28">
    <property type="entry name" value="MAJOR FACILITATOR SUPERFAMILY DOMAIN-CONTAINING PROTEIN 12"/>
    <property type="match status" value="1"/>
</dbReference>
<dbReference type="AlphaFoldDB" id="A6DFT9"/>
<feature type="transmembrane region" description="Helical" evidence="7">
    <location>
        <begin position="159"/>
        <end position="183"/>
    </location>
</feature>
<evidence type="ECO:0000256" key="4">
    <source>
        <dbReference type="ARBA" id="ARBA00022692"/>
    </source>
</evidence>
<evidence type="ECO:0008006" key="10">
    <source>
        <dbReference type="Google" id="ProtNLM"/>
    </source>
</evidence>
<dbReference type="Gene3D" id="1.20.1250.20">
    <property type="entry name" value="MFS general substrate transporter like domains"/>
    <property type="match status" value="1"/>
</dbReference>
<protein>
    <recommendedName>
        <fullName evidence="10">MFS transporter</fullName>
    </recommendedName>
</protein>
<dbReference type="InterPro" id="IPR018043">
    <property type="entry name" value="Na/Gal_symport_CS"/>
</dbReference>
<evidence type="ECO:0000256" key="1">
    <source>
        <dbReference type="ARBA" id="ARBA00004651"/>
    </source>
</evidence>
<feature type="transmembrane region" description="Helical" evidence="7">
    <location>
        <begin position="428"/>
        <end position="448"/>
    </location>
</feature>